<feature type="region of interest" description="Disordered" evidence="1">
    <location>
        <begin position="123"/>
        <end position="149"/>
    </location>
</feature>
<dbReference type="EMBL" id="PGXC01000057">
    <property type="protein sequence ID" value="PKK88230.1"/>
    <property type="molecule type" value="Genomic_DNA"/>
</dbReference>
<gene>
    <name evidence="2" type="ORF">CVV64_19730</name>
</gene>
<sequence>MHLKRPNRLQRWTSKDPIGFNGGNNLYRYADNNPLRYTDPTGLFIAETLAVLTVKEILIGTGLFGGAVYFNTPEGKKTLTDFVQKLQSGAAWTKEKIQDAFNSVTCELLPDAAAEQIYLASANDSGSGNSGDDSGSNNTGDPNDPKDPRQKVIEALDQIFKNHRFTREEISTAVDRITKFIQQYEMHDPRVAAIIRQVIEEILGRRN</sequence>
<dbReference type="NCBIfam" id="TIGR03696">
    <property type="entry name" value="Rhs_assc_core"/>
    <property type="match status" value="1"/>
</dbReference>
<dbReference type="Proteomes" id="UP000233256">
    <property type="component" value="Unassembled WGS sequence"/>
</dbReference>
<dbReference type="AlphaFoldDB" id="A0A2N1PIU3"/>
<dbReference type="InterPro" id="IPR022385">
    <property type="entry name" value="Rhs_assc_core"/>
</dbReference>
<name>A0A2N1PIU3_9BACT</name>
<organism evidence="2 3">
    <name type="scientific">Candidatus Wallbacteria bacterium HGW-Wallbacteria-1</name>
    <dbReference type="NCBI Taxonomy" id="2013854"/>
    <lineage>
        <taxon>Bacteria</taxon>
        <taxon>Candidatus Walliibacteriota</taxon>
    </lineage>
</organism>
<evidence type="ECO:0000256" key="1">
    <source>
        <dbReference type="SAM" id="MobiDB-lite"/>
    </source>
</evidence>
<dbReference type="Gene3D" id="2.180.10.10">
    <property type="entry name" value="RHS repeat-associated core"/>
    <property type="match status" value="1"/>
</dbReference>
<feature type="compositionally biased region" description="Low complexity" evidence="1">
    <location>
        <begin position="123"/>
        <end position="142"/>
    </location>
</feature>
<evidence type="ECO:0008006" key="4">
    <source>
        <dbReference type="Google" id="ProtNLM"/>
    </source>
</evidence>
<reference evidence="2 3" key="1">
    <citation type="journal article" date="2017" name="ISME J.">
        <title>Potential for microbial H2 and metal transformations associated with novel bacteria and archaea in deep terrestrial subsurface sediments.</title>
        <authorList>
            <person name="Hernsdorf A.W."/>
            <person name="Amano Y."/>
            <person name="Miyakawa K."/>
            <person name="Ise K."/>
            <person name="Suzuki Y."/>
            <person name="Anantharaman K."/>
            <person name="Probst A."/>
            <person name="Burstein D."/>
            <person name="Thomas B.C."/>
            <person name="Banfield J.F."/>
        </authorList>
    </citation>
    <scope>NUCLEOTIDE SEQUENCE [LARGE SCALE GENOMIC DNA]</scope>
    <source>
        <strain evidence="2">HGW-Wallbacteria-1</strain>
    </source>
</reference>
<accession>A0A2N1PIU3</accession>
<protein>
    <recommendedName>
        <fullName evidence="4">RHS repeat-associated core domain-containing protein</fullName>
    </recommendedName>
</protein>
<evidence type="ECO:0000313" key="3">
    <source>
        <dbReference type="Proteomes" id="UP000233256"/>
    </source>
</evidence>
<proteinExistence type="predicted"/>
<comment type="caution">
    <text evidence="2">The sequence shown here is derived from an EMBL/GenBank/DDBJ whole genome shotgun (WGS) entry which is preliminary data.</text>
</comment>
<evidence type="ECO:0000313" key="2">
    <source>
        <dbReference type="EMBL" id="PKK88230.1"/>
    </source>
</evidence>